<keyword evidence="1" id="KW-1133">Transmembrane helix</keyword>
<keyword evidence="1" id="KW-0472">Membrane</keyword>
<keyword evidence="1" id="KW-0812">Transmembrane</keyword>
<dbReference type="AlphaFoldDB" id="A0A2P2QT41"/>
<sequence>MISRFKDGMHLEKGESRTFCLIYTILPLPMPLDKLSVFLLFYVHATYHSFFVFCIYILYILSM</sequence>
<organism evidence="2">
    <name type="scientific">Rhizophora mucronata</name>
    <name type="common">Asiatic mangrove</name>
    <dbReference type="NCBI Taxonomy" id="61149"/>
    <lineage>
        <taxon>Eukaryota</taxon>
        <taxon>Viridiplantae</taxon>
        <taxon>Streptophyta</taxon>
        <taxon>Embryophyta</taxon>
        <taxon>Tracheophyta</taxon>
        <taxon>Spermatophyta</taxon>
        <taxon>Magnoliopsida</taxon>
        <taxon>eudicotyledons</taxon>
        <taxon>Gunneridae</taxon>
        <taxon>Pentapetalae</taxon>
        <taxon>rosids</taxon>
        <taxon>fabids</taxon>
        <taxon>Malpighiales</taxon>
        <taxon>Rhizophoraceae</taxon>
        <taxon>Rhizophora</taxon>
    </lineage>
</organism>
<evidence type="ECO:0000313" key="2">
    <source>
        <dbReference type="EMBL" id="MBX70115.1"/>
    </source>
</evidence>
<reference evidence="2" key="1">
    <citation type="submission" date="2018-02" db="EMBL/GenBank/DDBJ databases">
        <title>Rhizophora mucronata_Transcriptome.</title>
        <authorList>
            <person name="Meera S.P."/>
            <person name="Sreeshan A."/>
            <person name="Augustine A."/>
        </authorList>
    </citation>
    <scope>NUCLEOTIDE SEQUENCE</scope>
    <source>
        <tissue evidence="2">Leaf</tissue>
    </source>
</reference>
<feature type="transmembrane region" description="Helical" evidence="1">
    <location>
        <begin position="37"/>
        <end position="61"/>
    </location>
</feature>
<accession>A0A2P2QT41</accession>
<dbReference type="EMBL" id="GGEC01089631">
    <property type="protein sequence ID" value="MBX70115.1"/>
    <property type="molecule type" value="Transcribed_RNA"/>
</dbReference>
<proteinExistence type="predicted"/>
<protein>
    <submittedName>
        <fullName evidence="2">Uncharacterized protein</fullName>
    </submittedName>
</protein>
<evidence type="ECO:0000256" key="1">
    <source>
        <dbReference type="SAM" id="Phobius"/>
    </source>
</evidence>
<name>A0A2P2QT41_RHIMU</name>